<keyword evidence="4" id="KW-1185">Reference proteome</keyword>
<organism evidence="3 4">
    <name type="scientific">Alteraurantiacibacter palmitatis</name>
    <dbReference type="NCBI Taxonomy" id="2054628"/>
    <lineage>
        <taxon>Bacteria</taxon>
        <taxon>Pseudomonadati</taxon>
        <taxon>Pseudomonadota</taxon>
        <taxon>Alphaproteobacteria</taxon>
        <taxon>Sphingomonadales</taxon>
        <taxon>Erythrobacteraceae</taxon>
        <taxon>Alteraurantiacibacter</taxon>
    </lineage>
</organism>
<dbReference type="EMBL" id="JBHRST010000007">
    <property type="protein sequence ID" value="MFC3097153.1"/>
    <property type="molecule type" value="Genomic_DNA"/>
</dbReference>
<evidence type="ECO:0000256" key="1">
    <source>
        <dbReference type="SAM" id="MobiDB-lite"/>
    </source>
</evidence>
<gene>
    <name evidence="3" type="ORF">ACFODU_04995</name>
</gene>
<feature type="chain" id="PRO_5045376676" description="DUF2927 domain-containing protein" evidence="2">
    <location>
        <begin position="25"/>
        <end position="308"/>
    </location>
</feature>
<feature type="signal peptide" evidence="2">
    <location>
        <begin position="1"/>
        <end position="24"/>
    </location>
</feature>
<keyword evidence="2" id="KW-0732">Signal</keyword>
<protein>
    <recommendedName>
        <fullName evidence="5">DUF2927 domain-containing protein</fullName>
    </recommendedName>
</protein>
<name>A0ABV7E5J4_9SPHN</name>
<reference evidence="4" key="1">
    <citation type="journal article" date="2019" name="Int. J. Syst. Evol. Microbiol.">
        <title>The Global Catalogue of Microorganisms (GCM) 10K type strain sequencing project: providing services to taxonomists for standard genome sequencing and annotation.</title>
        <authorList>
            <consortium name="The Broad Institute Genomics Platform"/>
            <consortium name="The Broad Institute Genome Sequencing Center for Infectious Disease"/>
            <person name="Wu L."/>
            <person name="Ma J."/>
        </authorList>
    </citation>
    <scope>NUCLEOTIDE SEQUENCE [LARGE SCALE GENOMIC DNA]</scope>
    <source>
        <strain evidence="4">KCTC 52607</strain>
    </source>
</reference>
<evidence type="ECO:0008006" key="5">
    <source>
        <dbReference type="Google" id="ProtNLM"/>
    </source>
</evidence>
<evidence type="ECO:0000256" key="2">
    <source>
        <dbReference type="SAM" id="SignalP"/>
    </source>
</evidence>
<comment type="caution">
    <text evidence="3">The sequence shown here is derived from an EMBL/GenBank/DDBJ whole genome shotgun (WGS) entry which is preliminary data.</text>
</comment>
<proteinExistence type="predicted"/>
<accession>A0ABV7E5J4</accession>
<dbReference type="RefSeq" id="WP_336927084.1">
    <property type="nucleotide sequence ID" value="NZ_JBANRO010000011.1"/>
</dbReference>
<evidence type="ECO:0000313" key="4">
    <source>
        <dbReference type="Proteomes" id="UP001595456"/>
    </source>
</evidence>
<feature type="region of interest" description="Disordered" evidence="1">
    <location>
        <begin position="24"/>
        <end position="50"/>
    </location>
</feature>
<sequence length="308" mass="33951">MMPRSFLLPALLGPVLGLTVPAWAQEPPSPPDSSPGEIVVQHTRPQDVSPAEVHRQARAVAASSDHLRVPLARFEDRLCAGIVGLQADAAMLMIDRIRDNAHQLGIRLHEDGCQPNFVVIFSDDSQVTMRSVVDRNPAIFQFVPPAERRRLLAPAPVHVFSHVEPRTRDGMPIARERNLVSPPVSRQQMAHSLIYTTTRRDITSVTIVFDSREVVGMSVGQLADYATMRGLAETQVPGEVPLNSILTLFNPEGPYPESLTEFDRAYLRALYDWVPNLPAAAKLGSVTRELERLRVERAAEAGAAPSEQ</sequence>
<dbReference type="Proteomes" id="UP001595456">
    <property type="component" value="Unassembled WGS sequence"/>
</dbReference>
<evidence type="ECO:0000313" key="3">
    <source>
        <dbReference type="EMBL" id="MFC3097153.1"/>
    </source>
</evidence>